<dbReference type="PROSITE" id="PS51892">
    <property type="entry name" value="SUBTILASE"/>
    <property type="match status" value="1"/>
</dbReference>
<dbReference type="EMBL" id="CP121646">
    <property type="protein sequence ID" value="WFU66710.1"/>
    <property type="molecule type" value="Genomic_DNA"/>
</dbReference>
<dbReference type="PROSITE" id="PS00138">
    <property type="entry name" value="SUBTILASE_SER"/>
    <property type="match status" value="1"/>
</dbReference>
<dbReference type="Gene3D" id="2.150.10.10">
    <property type="entry name" value="Serralysin-like metalloprotease, C-terminal"/>
    <property type="match status" value="5"/>
</dbReference>
<dbReference type="InterPro" id="IPR000209">
    <property type="entry name" value="Peptidase_S8/S53_dom"/>
</dbReference>
<dbReference type="SUPFAM" id="SSF51120">
    <property type="entry name" value="beta-Roll"/>
    <property type="match status" value="7"/>
</dbReference>
<name>A0ABY8JM23_9BRAD</name>
<evidence type="ECO:0000256" key="6">
    <source>
        <dbReference type="PROSITE-ProRule" id="PRU01240"/>
    </source>
</evidence>
<dbReference type="PANTHER" id="PTHR38340:SF1">
    <property type="entry name" value="S-LAYER PROTEIN"/>
    <property type="match status" value="1"/>
</dbReference>
<evidence type="ECO:0000256" key="1">
    <source>
        <dbReference type="ARBA" id="ARBA00004613"/>
    </source>
</evidence>
<evidence type="ECO:0000259" key="8">
    <source>
        <dbReference type="Pfam" id="PF00082"/>
    </source>
</evidence>
<dbReference type="InterPro" id="IPR023827">
    <property type="entry name" value="Peptidase_S8_Asp-AS"/>
</dbReference>
<dbReference type="InterPro" id="IPR022398">
    <property type="entry name" value="Peptidase_S8_His-AS"/>
</dbReference>
<dbReference type="InterPro" id="IPR050557">
    <property type="entry name" value="RTX_toxin/Mannuronan_C5-epim"/>
</dbReference>
<reference evidence="9 10" key="1">
    <citation type="submission" date="2023-04" db="EMBL/GenBank/DDBJ databases">
        <title>Australian commercial rhizobial inoculants.</title>
        <authorList>
            <person name="Kohlmeier M.G."/>
            <person name="O'Hara G.W."/>
            <person name="Colombi E."/>
            <person name="Ramsay J.P."/>
            <person name="Terpolilli J."/>
        </authorList>
    </citation>
    <scope>NUCLEOTIDE SEQUENCE [LARGE SCALE GENOMIC DNA]</scope>
    <source>
        <strain evidence="9 10">CB627</strain>
    </source>
</reference>
<dbReference type="InterPro" id="IPR011049">
    <property type="entry name" value="Serralysin-like_metalloprot_C"/>
</dbReference>
<dbReference type="RefSeq" id="WP_141343395.1">
    <property type="nucleotide sequence ID" value="NZ_CP121646.1"/>
</dbReference>
<dbReference type="InterPro" id="IPR001343">
    <property type="entry name" value="Hemolysn_Ca-bd"/>
</dbReference>
<keyword evidence="10" id="KW-1185">Reference proteome</keyword>
<dbReference type="PRINTS" id="PR00313">
    <property type="entry name" value="CABNDNGRPT"/>
</dbReference>
<evidence type="ECO:0000313" key="9">
    <source>
        <dbReference type="EMBL" id="WFU66710.1"/>
    </source>
</evidence>
<dbReference type="InterPro" id="IPR015500">
    <property type="entry name" value="Peptidase_S8_subtilisin-rel"/>
</dbReference>
<dbReference type="PRINTS" id="PR00723">
    <property type="entry name" value="SUBTILISIN"/>
</dbReference>
<feature type="active site" description="Charge relay system" evidence="6">
    <location>
        <position position="252"/>
    </location>
</feature>
<feature type="active site" description="Charge relay system" evidence="6">
    <location>
        <position position="40"/>
    </location>
</feature>
<dbReference type="PANTHER" id="PTHR38340">
    <property type="entry name" value="S-LAYER PROTEIN"/>
    <property type="match status" value="1"/>
</dbReference>
<keyword evidence="5 6" id="KW-0720">Serine protease</keyword>
<dbReference type="InterPro" id="IPR023828">
    <property type="entry name" value="Peptidase_S8_Ser-AS"/>
</dbReference>
<sequence>MGTVLQQYNGDYSLIGLDRFRADPLYAGIDGSGETVAVIDDGFDLNHPAFGPDADGNGIADRVLYEYDFGNDDTDASNAPVGVPFYEHGTHVAGIIGSQDPEYTGIAPGVNFVLLKTAPDANPRTSSQSDITDALNWVGVHRFDYNIVAVNMSMGTTQLYSAVTQGADTDVAKSLKDTNIAVVAAAGNDGNPNAVAYPGADPSVITVGATDGTGFASYSDRSPTPGLIDITAPGTATSSIPDDMFGTDSGTSMATPVITGVIALMQQLSREISGGSLSVDTLVSLMQSSADYFTDPATGHAYPRIDVENLANAVVQFYQTTSLHTGADGATLYGWRADDTLVGTNIATSTFFGNDYLYGGDGNDHLVGLAGDDHLLGGAGDDVLSGGLGADYLYGGAGKDTADYSAASNGVSVDLLPPVTSTDPPEGYGGEANGDQLDSIEVLVGSAFDDHLRGPEVHGGDGNDTLASEPLVLSSLQDGLVDGGTGIDTLQLSDGRANFKVIPTGVDSYRVTSLVSHSEFIDFFHQATLNDSSELSSIENIAFTDGTFSAQSLVTLGATIAGSSANDVISPTAATASLRTTIGDDAIHASSGNDSIDGGAGADWMAGGAGNDTYFVDHVADFVDETDGAGHDQGGTDQVFSSVNFIVPEFVENLALTGSLNLAGYGNDLSNVITGNSGPNVLMGLAGNDTIFGGSGNDYLDGGEGNDLLDGGIGDDAMSGGLGDDRYQVDSSGDTVFENPGGGYDIVSSTVSYTLSPNFEIEQLDLLGTASLSGFGNALDNVIEGNAGDNILGGGGGNDKIDGGAGSDTLLLQGSATDFTISSLGSGLFRIQDLRSGSPEGTDLITGIEKVQFNSGTFAIASLAATATIGVVLIGTDDADNFGPTSGDVFHRSTIAADTIYGLDGNDRIDGGDGPDKIYGGDGNDQLLGSTGNDLLSGNLGDDSLDGGTGDDRMYGGPGDDIYYVDSVGDVASETTISNGDVGLSSTTLDDGGHDKVVSSISYTLGAFLEDLTLIGPGKISATGNSAANTIVGNDGDNSLLGGGGADVLSGGVGNDHLDGGTSIDTMTGGLGNDTYYVDNASDHVIEALHGGSDTVNTSVNYTLATGQEIEVFTATGTSGTTLTGNEFGQTINGNRANNTLNGGGGADTLLGGIGADVINGGAGKDTMTGGAGLDRIVISSPSESGVTFAQRDIINTFAHGDKIDLSAIDANSNIAGNQTFYFVDHFSHTAGELQWDITGISTTGVKGYLIQGDVNGDATPDFSLQIYTSPTDHLPGGSAGWNLAAWDFML</sequence>
<keyword evidence="2" id="KW-0964">Secreted</keyword>
<keyword evidence="4 6" id="KW-0378">Hydrolase</keyword>
<gene>
    <name evidence="9" type="ORF">QA636_14870</name>
</gene>
<dbReference type="InterPro" id="IPR036852">
    <property type="entry name" value="Peptidase_S8/S53_dom_sf"/>
</dbReference>
<evidence type="ECO:0000256" key="7">
    <source>
        <dbReference type="RuleBase" id="RU003355"/>
    </source>
</evidence>
<comment type="subcellular location">
    <subcellularLocation>
        <location evidence="1">Secreted</location>
    </subcellularLocation>
</comment>
<protein>
    <submittedName>
        <fullName evidence="9">S8 family serine peptidase</fullName>
    </submittedName>
</protein>
<dbReference type="PROSITE" id="PS00330">
    <property type="entry name" value="HEMOLYSIN_CALCIUM"/>
    <property type="match status" value="9"/>
</dbReference>
<dbReference type="Pfam" id="PF00082">
    <property type="entry name" value="Peptidase_S8"/>
    <property type="match status" value="1"/>
</dbReference>
<evidence type="ECO:0000256" key="2">
    <source>
        <dbReference type="ARBA" id="ARBA00022525"/>
    </source>
</evidence>
<evidence type="ECO:0000256" key="3">
    <source>
        <dbReference type="ARBA" id="ARBA00022670"/>
    </source>
</evidence>
<evidence type="ECO:0000313" key="10">
    <source>
        <dbReference type="Proteomes" id="UP001221546"/>
    </source>
</evidence>
<feature type="domain" description="Peptidase S8/S53" evidence="8">
    <location>
        <begin position="31"/>
        <end position="292"/>
    </location>
</feature>
<dbReference type="Proteomes" id="UP001221546">
    <property type="component" value="Chromosome"/>
</dbReference>
<comment type="similarity">
    <text evidence="6 7">Belongs to the peptidase S8 family.</text>
</comment>
<dbReference type="Gene3D" id="3.40.50.200">
    <property type="entry name" value="Peptidase S8/S53 domain"/>
    <property type="match status" value="1"/>
</dbReference>
<dbReference type="SUPFAM" id="SSF52743">
    <property type="entry name" value="Subtilisin-like"/>
    <property type="match status" value="1"/>
</dbReference>
<accession>A0ABY8JM23</accession>
<dbReference type="Pfam" id="PF00353">
    <property type="entry name" value="HemolysinCabind"/>
    <property type="match status" value="8"/>
</dbReference>
<dbReference type="PROSITE" id="PS00137">
    <property type="entry name" value="SUBTILASE_HIS"/>
    <property type="match status" value="1"/>
</dbReference>
<proteinExistence type="inferred from homology"/>
<feature type="active site" description="Charge relay system" evidence="6">
    <location>
        <position position="88"/>
    </location>
</feature>
<dbReference type="InterPro" id="IPR018511">
    <property type="entry name" value="Hemolysin-typ_Ca-bd_CS"/>
</dbReference>
<organism evidence="9 10">
    <name type="scientific">Bradyrhizobium brasilense</name>
    <dbReference type="NCBI Taxonomy" id="1419277"/>
    <lineage>
        <taxon>Bacteria</taxon>
        <taxon>Pseudomonadati</taxon>
        <taxon>Pseudomonadota</taxon>
        <taxon>Alphaproteobacteria</taxon>
        <taxon>Hyphomicrobiales</taxon>
        <taxon>Nitrobacteraceae</taxon>
        <taxon>Bradyrhizobium</taxon>
    </lineage>
</organism>
<dbReference type="PROSITE" id="PS00136">
    <property type="entry name" value="SUBTILASE_ASP"/>
    <property type="match status" value="1"/>
</dbReference>
<evidence type="ECO:0000256" key="4">
    <source>
        <dbReference type="ARBA" id="ARBA00022801"/>
    </source>
</evidence>
<keyword evidence="3 6" id="KW-0645">Protease</keyword>
<evidence type="ECO:0000256" key="5">
    <source>
        <dbReference type="ARBA" id="ARBA00022825"/>
    </source>
</evidence>